<dbReference type="InterPro" id="IPR036565">
    <property type="entry name" value="Mur-like_cat_sf"/>
</dbReference>
<keyword evidence="11" id="KW-0131">Cell cycle</keyword>
<protein>
    <recommendedName>
        <fullName evidence="3 14">UDP-N-acetylmuramate--L-alanine ligase</fullName>
        <ecNumber evidence="3 14">6.3.2.8</ecNumber>
    </recommendedName>
</protein>
<evidence type="ECO:0000256" key="9">
    <source>
        <dbReference type="ARBA" id="ARBA00022960"/>
    </source>
</evidence>
<comment type="pathway">
    <text evidence="2">Cell wall biogenesis; peptidoglycan biosynthesis.</text>
</comment>
<evidence type="ECO:0000256" key="12">
    <source>
        <dbReference type="ARBA" id="ARBA00023316"/>
    </source>
</evidence>
<evidence type="ECO:0000313" key="19">
    <source>
        <dbReference type="Proteomes" id="UP000823914"/>
    </source>
</evidence>
<evidence type="ECO:0000256" key="3">
    <source>
        <dbReference type="ARBA" id="ARBA00012211"/>
    </source>
</evidence>
<dbReference type="InterPro" id="IPR050061">
    <property type="entry name" value="MurCDEF_pg_biosynth"/>
</dbReference>
<keyword evidence="4" id="KW-0963">Cytoplasm</keyword>
<keyword evidence="8" id="KW-0067">ATP-binding</keyword>
<dbReference type="Gene3D" id="3.90.190.20">
    <property type="entry name" value="Mur ligase, C-terminal domain"/>
    <property type="match status" value="1"/>
</dbReference>
<evidence type="ECO:0000256" key="13">
    <source>
        <dbReference type="ARBA" id="ARBA00047833"/>
    </source>
</evidence>
<dbReference type="Gene3D" id="3.40.1190.10">
    <property type="entry name" value="Mur-like, catalytic domain"/>
    <property type="match status" value="1"/>
</dbReference>
<dbReference type="Proteomes" id="UP000823914">
    <property type="component" value="Unassembled WGS sequence"/>
</dbReference>
<accession>A0A9E2L2V1</accession>
<dbReference type="EC" id="6.3.2.8" evidence="3 14"/>
<dbReference type="SUPFAM" id="SSF51984">
    <property type="entry name" value="MurCD N-terminal domain"/>
    <property type="match status" value="1"/>
</dbReference>
<dbReference type="GO" id="GO:0008763">
    <property type="term" value="F:UDP-N-acetylmuramate-L-alanine ligase activity"/>
    <property type="evidence" value="ECO:0007669"/>
    <property type="project" value="UniProtKB-UniRule"/>
</dbReference>
<evidence type="ECO:0000256" key="11">
    <source>
        <dbReference type="ARBA" id="ARBA00023306"/>
    </source>
</evidence>
<comment type="subcellular location">
    <subcellularLocation>
        <location evidence="1">Cytoplasm</location>
    </subcellularLocation>
</comment>
<dbReference type="PANTHER" id="PTHR43445">
    <property type="entry name" value="UDP-N-ACETYLMURAMATE--L-ALANINE LIGASE-RELATED"/>
    <property type="match status" value="1"/>
</dbReference>
<dbReference type="GO" id="GO:0071555">
    <property type="term" value="P:cell wall organization"/>
    <property type="evidence" value="ECO:0007669"/>
    <property type="project" value="UniProtKB-KW"/>
</dbReference>
<comment type="catalytic activity">
    <reaction evidence="13">
        <text>UDP-N-acetyl-alpha-D-muramate + L-alanine + ATP = UDP-N-acetyl-alpha-D-muramoyl-L-alanine + ADP + phosphate + H(+)</text>
        <dbReference type="Rhea" id="RHEA:23372"/>
        <dbReference type="ChEBI" id="CHEBI:15378"/>
        <dbReference type="ChEBI" id="CHEBI:30616"/>
        <dbReference type="ChEBI" id="CHEBI:43474"/>
        <dbReference type="ChEBI" id="CHEBI:57972"/>
        <dbReference type="ChEBI" id="CHEBI:70757"/>
        <dbReference type="ChEBI" id="CHEBI:83898"/>
        <dbReference type="ChEBI" id="CHEBI:456216"/>
        <dbReference type="EC" id="6.3.2.8"/>
    </reaction>
</comment>
<dbReference type="EMBL" id="JAHLFV010000092">
    <property type="protein sequence ID" value="MBU3849718.1"/>
    <property type="molecule type" value="Genomic_DNA"/>
</dbReference>
<dbReference type="Gene3D" id="3.40.50.720">
    <property type="entry name" value="NAD(P)-binding Rossmann-like Domain"/>
    <property type="match status" value="1"/>
</dbReference>
<keyword evidence="10" id="KW-0573">Peptidoglycan synthesis</keyword>
<evidence type="ECO:0000256" key="5">
    <source>
        <dbReference type="ARBA" id="ARBA00022598"/>
    </source>
</evidence>
<feature type="domain" description="Mur ligase N-terminal catalytic" evidence="15">
    <location>
        <begin position="14"/>
        <end position="115"/>
    </location>
</feature>
<evidence type="ECO:0000256" key="6">
    <source>
        <dbReference type="ARBA" id="ARBA00022618"/>
    </source>
</evidence>
<name>A0A9E2L2V1_9SPIR</name>
<keyword evidence="12" id="KW-0961">Cell wall biogenesis/degradation</keyword>
<feature type="domain" description="Mur ligase C-terminal" evidence="16">
    <location>
        <begin position="356"/>
        <end position="469"/>
    </location>
</feature>
<dbReference type="PANTHER" id="PTHR43445:SF3">
    <property type="entry name" value="UDP-N-ACETYLMURAMATE--L-ALANINE LIGASE"/>
    <property type="match status" value="1"/>
</dbReference>
<feature type="domain" description="Mur ligase central" evidence="17">
    <location>
        <begin position="119"/>
        <end position="304"/>
    </location>
</feature>
<evidence type="ECO:0000256" key="4">
    <source>
        <dbReference type="ARBA" id="ARBA00022490"/>
    </source>
</evidence>
<dbReference type="InterPro" id="IPR000713">
    <property type="entry name" value="Mur_ligase_N"/>
</dbReference>
<comment type="caution">
    <text evidence="18">The sequence shown here is derived from an EMBL/GenBank/DDBJ whole genome shotgun (WGS) entry which is preliminary data.</text>
</comment>
<dbReference type="Pfam" id="PF08245">
    <property type="entry name" value="Mur_ligase_M"/>
    <property type="match status" value="1"/>
</dbReference>
<dbReference type="GO" id="GO:0009252">
    <property type="term" value="P:peptidoglycan biosynthetic process"/>
    <property type="evidence" value="ECO:0007669"/>
    <property type="project" value="UniProtKB-UniRule"/>
</dbReference>
<evidence type="ECO:0000313" key="18">
    <source>
        <dbReference type="EMBL" id="MBU3849718.1"/>
    </source>
</evidence>
<dbReference type="GO" id="GO:0005524">
    <property type="term" value="F:ATP binding"/>
    <property type="evidence" value="ECO:0007669"/>
    <property type="project" value="UniProtKB-KW"/>
</dbReference>
<dbReference type="InterPro" id="IPR005758">
    <property type="entry name" value="UDP-N-AcMur_Ala_ligase_MurC"/>
</dbReference>
<keyword evidence="7" id="KW-0547">Nucleotide-binding</keyword>
<evidence type="ECO:0000256" key="2">
    <source>
        <dbReference type="ARBA" id="ARBA00004752"/>
    </source>
</evidence>
<dbReference type="SUPFAM" id="SSF53623">
    <property type="entry name" value="MurD-like peptide ligases, catalytic domain"/>
    <property type="match status" value="1"/>
</dbReference>
<dbReference type="Pfam" id="PF01225">
    <property type="entry name" value="Mur_ligase"/>
    <property type="match status" value="1"/>
</dbReference>
<evidence type="ECO:0000256" key="10">
    <source>
        <dbReference type="ARBA" id="ARBA00022984"/>
    </source>
</evidence>
<evidence type="ECO:0000256" key="7">
    <source>
        <dbReference type="ARBA" id="ARBA00022741"/>
    </source>
</evidence>
<dbReference type="InterPro" id="IPR013221">
    <property type="entry name" value="Mur_ligase_cen"/>
</dbReference>
<organism evidence="18 19">
    <name type="scientific">Candidatus Treponema excrementipullorum</name>
    <dbReference type="NCBI Taxonomy" id="2838768"/>
    <lineage>
        <taxon>Bacteria</taxon>
        <taxon>Pseudomonadati</taxon>
        <taxon>Spirochaetota</taxon>
        <taxon>Spirochaetia</taxon>
        <taxon>Spirochaetales</taxon>
        <taxon>Treponemataceae</taxon>
        <taxon>Treponema</taxon>
    </lineage>
</organism>
<sequence>MEKFTLPSELKGVHIHFVGIKGTGMAALTEILHARGAFITGSDVEDVFYTDQVLAAIGIKALPFSAENITGDICCVIYSSAYNFETNCELQIAREKHIPCLLYSQALGQISAHAYSCGIAGVHGKTTTTGLTGSILQQFALPVQVLAGSMISSFGAHGSCTLNRGHKYFVAETCEYQRHFMDFHPQKIILTSVESDHQDYYPTYNDILNAFVDYICLLPAGGQLIYCCDDKGACEAVSLAEKKRPDIVFTPYGEGADSEFKITFGKVETGRQYFSLKAFGDYQFYLRIPGKHLVLNAAAAIALVVGLLQADSSAECKPGTEPLQGTAQGSGTGFVFSTDTADKIATGLASFTGGKRRSEILGEWKNVLFIDDYGHHPTAVEKTLEGYKKFYPDRLLIVDFMAHTYSRTAALLEEFARCFSAADQVILHKIYGSAREKAEDASVTGKTLWEKVREHHPYVRYYEEIMDALPDMKRELESSQNKGAKNGTDAEKILFITMGAGDNWKLGRKLLEDLQGEQL</sequence>
<evidence type="ECO:0000259" key="16">
    <source>
        <dbReference type="Pfam" id="PF02875"/>
    </source>
</evidence>
<dbReference type="Pfam" id="PF02875">
    <property type="entry name" value="Mur_ligase_C"/>
    <property type="match status" value="1"/>
</dbReference>
<evidence type="ECO:0000256" key="8">
    <source>
        <dbReference type="ARBA" id="ARBA00022840"/>
    </source>
</evidence>
<dbReference type="GO" id="GO:0051301">
    <property type="term" value="P:cell division"/>
    <property type="evidence" value="ECO:0007669"/>
    <property type="project" value="UniProtKB-KW"/>
</dbReference>
<reference evidence="18" key="1">
    <citation type="journal article" date="2021" name="PeerJ">
        <title>Extensive microbial diversity within the chicken gut microbiome revealed by metagenomics and culture.</title>
        <authorList>
            <person name="Gilroy R."/>
            <person name="Ravi A."/>
            <person name="Getino M."/>
            <person name="Pursley I."/>
            <person name="Horton D.L."/>
            <person name="Alikhan N.F."/>
            <person name="Baker D."/>
            <person name="Gharbi K."/>
            <person name="Hall N."/>
            <person name="Watson M."/>
            <person name="Adriaenssens E.M."/>
            <person name="Foster-Nyarko E."/>
            <person name="Jarju S."/>
            <person name="Secka A."/>
            <person name="Antonio M."/>
            <person name="Oren A."/>
            <person name="Chaudhuri R.R."/>
            <person name="La Ragione R."/>
            <person name="Hildebrand F."/>
            <person name="Pallen M.J."/>
        </authorList>
    </citation>
    <scope>NUCLEOTIDE SEQUENCE</scope>
    <source>
        <strain evidence="18">Gambia15-2214</strain>
    </source>
</reference>
<keyword evidence="6" id="KW-0132">Cell division</keyword>
<dbReference type="InterPro" id="IPR004101">
    <property type="entry name" value="Mur_ligase_C"/>
</dbReference>
<evidence type="ECO:0000259" key="15">
    <source>
        <dbReference type="Pfam" id="PF01225"/>
    </source>
</evidence>
<gene>
    <name evidence="18" type="primary">murC</name>
    <name evidence="18" type="ORF">IAA16_04055</name>
</gene>
<dbReference type="GO" id="GO:0008360">
    <property type="term" value="P:regulation of cell shape"/>
    <property type="evidence" value="ECO:0007669"/>
    <property type="project" value="UniProtKB-KW"/>
</dbReference>
<dbReference type="GO" id="GO:0005737">
    <property type="term" value="C:cytoplasm"/>
    <property type="evidence" value="ECO:0007669"/>
    <property type="project" value="UniProtKB-SubCell"/>
</dbReference>
<evidence type="ECO:0000259" key="17">
    <source>
        <dbReference type="Pfam" id="PF08245"/>
    </source>
</evidence>
<dbReference type="InterPro" id="IPR036615">
    <property type="entry name" value="Mur_ligase_C_dom_sf"/>
</dbReference>
<evidence type="ECO:0000256" key="14">
    <source>
        <dbReference type="NCBIfam" id="TIGR01082"/>
    </source>
</evidence>
<reference evidence="18" key="2">
    <citation type="submission" date="2021-04" db="EMBL/GenBank/DDBJ databases">
        <authorList>
            <person name="Gilroy R."/>
        </authorList>
    </citation>
    <scope>NUCLEOTIDE SEQUENCE</scope>
    <source>
        <strain evidence="18">Gambia15-2214</strain>
    </source>
</reference>
<keyword evidence="5 18" id="KW-0436">Ligase</keyword>
<dbReference type="NCBIfam" id="TIGR01082">
    <property type="entry name" value="murC"/>
    <property type="match status" value="1"/>
</dbReference>
<dbReference type="SUPFAM" id="SSF53244">
    <property type="entry name" value="MurD-like peptide ligases, peptide-binding domain"/>
    <property type="match status" value="1"/>
</dbReference>
<evidence type="ECO:0000256" key="1">
    <source>
        <dbReference type="ARBA" id="ARBA00004496"/>
    </source>
</evidence>
<dbReference type="AlphaFoldDB" id="A0A9E2L2V1"/>
<keyword evidence="9" id="KW-0133">Cell shape</keyword>
<proteinExistence type="predicted"/>